<name>A0A8H7E5B5_9EURO</name>
<gene>
    <name evidence="1" type="ORF">GJ744_008322</name>
</gene>
<comment type="caution">
    <text evidence="1">The sequence shown here is derived from an EMBL/GenBank/DDBJ whole genome shotgun (WGS) entry which is preliminary data.</text>
</comment>
<organism evidence="1 2">
    <name type="scientific">Endocarpon pusillum</name>
    <dbReference type="NCBI Taxonomy" id="364733"/>
    <lineage>
        <taxon>Eukaryota</taxon>
        <taxon>Fungi</taxon>
        <taxon>Dikarya</taxon>
        <taxon>Ascomycota</taxon>
        <taxon>Pezizomycotina</taxon>
        <taxon>Eurotiomycetes</taxon>
        <taxon>Chaetothyriomycetidae</taxon>
        <taxon>Verrucariales</taxon>
        <taxon>Verrucariaceae</taxon>
        <taxon>Endocarpon</taxon>
    </lineage>
</organism>
<dbReference type="EMBL" id="JAACFV010000045">
    <property type="protein sequence ID" value="KAF7509095.1"/>
    <property type="molecule type" value="Genomic_DNA"/>
</dbReference>
<accession>A0A8H7E5B5</accession>
<dbReference type="Proteomes" id="UP000606974">
    <property type="component" value="Unassembled WGS sequence"/>
</dbReference>
<keyword evidence="2" id="KW-1185">Reference proteome</keyword>
<dbReference type="AlphaFoldDB" id="A0A8H7E5B5"/>
<protein>
    <submittedName>
        <fullName evidence="1">Uncharacterized protein</fullName>
    </submittedName>
</protein>
<evidence type="ECO:0000313" key="1">
    <source>
        <dbReference type="EMBL" id="KAF7509095.1"/>
    </source>
</evidence>
<reference evidence="1" key="1">
    <citation type="submission" date="2020-02" db="EMBL/GenBank/DDBJ databases">
        <authorList>
            <person name="Palmer J.M."/>
        </authorList>
    </citation>
    <scope>NUCLEOTIDE SEQUENCE</scope>
    <source>
        <strain evidence="1">EPUS1.4</strain>
        <tissue evidence="1">Thallus</tissue>
    </source>
</reference>
<evidence type="ECO:0000313" key="2">
    <source>
        <dbReference type="Proteomes" id="UP000606974"/>
    </source>
</evidence>
<proteinExistence type="predicted"/>
<sequence>MVVTNVVERSRKSVTFFPANHGAPGDPGAGRGTLQHACAAIVGAAGTAVIVVGPMTGSESVDAPGVGCF</sequence>